<evidence type="ECO:0000313" key="6">
    <source>
        <dbReference type="EMBL" id="USQ79791.1"/>
    </source>
</evidence>
<evidence type="ECO:0000256" key="2">
    <source>
        <dbReference type="ARBA" id="ARBA00010742"/>
    </source>
</evidence>
<keyword evidence="7" id="KW-1185">Reference proteome</keyword>
<feature type="domain" description="SsuA/THI5-like" evidence="5">
    <location>
        <begin position="102"/>
        <end position="286"/>
    </location>
</feature>
<evidence type="ECO:0000313" key="7">
    <source>
        <dbReference type="Proteomes" id="UP001056455"/>
    </source>
</evidence>
<dbReference type="SUPFAM" id="SSF53850">
    <property type="entry name" value="Periplasmic binding protein-like II"/>
    <property type="match status" value="1"/>
</dbReference>
<evidence type="ECO:0000256" key="3">
    <source>
        <dbReference type="ARBA" id="ARBA00022729"/>
    </source>
</evidence>
<dbReference type="Proteomes" id="UP001056455">
    <property type="component" value="Chromosome"/>
</dbReference>
<evidence type="ECO:0000259" key="5">
    <source>
        <dbReference type="Pfam" id="PF09084"/>
    </source>
</evidence>
<dbReference type="PANTHER" id="PTHR30024">
    <property type="entry name" value="ALIPHATIC SULFONATES-BINDING PROTEIN-RELATED"/>
    <property type="match status" value="1"/>
</dbReference>
<dbReference type="RefSeq" id="WP_252592895.1">
    <property type="nucleotide sequence ID" value="NZ_CP099489.1"/>
</dbReference>
<feature type="region of interest" description="Disordered" evidence="4">
    <location>
        <begin position="34"/>
        <end position="56"/>
    </location>
</feature>
<proteinExistence type="inferred from homology"/>
<sequence>MITTRSRASRARSARGVALVAVAGILLAGCVEEGRSSNPDDEEASGGSGASSDCPIEVNEDIDTTVAVGYQPIPNGDLVVRDLGWLEACMPNATVSWVKVASGGEMVQAFGSGSVDLGLVGSSPATKAVSPPNNIDMQVIWIHDVIGEAESLVVQEGAGDTLADLAGKSVAVPFASTAHYSLLAALEREGMTPADIELINLSPDAMLAAWERQEIDAAWVWAPTLPLLTESGHIIVSAADTAEAGAPTFDLAGATTEFVDANPEFTEVWTALQDQAVQMILEDEDAAAESIGVQLGISTDEVLDQLGGYTFLTAADQAGEDYFGGQLSQDLINTADFLVTQEEIDEVNTAEAYEAAIYTDAIDKVAGQ</sequence>
<reference evidence="6" key="1">
    <citation type="submission" date="2022-06" db="EMBL/GenBank/DDBJ databases">
        <title>Ornithinimicrobium HY1793.</title>
        <authorList>
            <person name="Huang Y."/>
        </authorList>
    </citation>
    <scope>NUCLEOTIDE SEQUENCE</scope>
    <source>
        <strain evidence="6">HY1793</strain>
    </source>
</reference>
<accession>A0ABY4YT65</accession>
<organism evidence="6 7">
    <name type="scientific">Ornithinimicrobium faecis</name>
    <dbReference type="NCBI Taxonomy" id="2934158"/>
    <lineage>
        <taxon>Bacteria</taxon>
        <taxon>Bacillati</taxon>
        <taxon>Actinomycetota</taxon>
        <taxon>Actinomycetes</taxon>
        <taxon>Micrococcales</taxon>
        <taxon>Ornithinimicrobiaceae</taxon>
        <taxon>Ornithinimicrobium</taxon>
    </lineage>
</organism>
<dbReference type="Gene3D" id="3.40.190.10">
    <property type="entry name" value="Periplasmic binding protein-like II"/>
    <property type="match status" value="2"/>
</dbReference>
<evidence type="ECO:0000256" key="4">
    <source>
        <dbReference type="SAM" id="MobiDB-lite"/>
    </source>
</evidence>
<name>A0ABY4YT65_9MICO</name>
<comment type="subcellular location">
    <subcellularLocation>
        <location evidence="1">Periplasm</location>
    </subcellularLocation>
</comment>
<comment type="similarity">
    <text evidence="2">Belongs to the bacterial solute-binding protein SsuA/TauA family.</text>
</comment>
<protein>
    <submittedName>
        <fullName evidence="6">ABC transporter substrate-binding protein</fullName>
    </submittedName>
</protein>
<dbReference type="PROSITE" id="PS51257">
    <property type="entry name" value="PROKAR_LIPOPROTEIN"/>
    <property type="match status" value="1"/>
</dbReference>
<dbReference type="InterPro" id="IPR015168">
    <property type="entry name" value="SsuA/THI5"/>
</dbReference>
<keyword evidence="3" id="KW-0732">Signal</keyword>
<dbReference type="Pfam" id="PF09084">
    <property type="entry name" value="NMT1"/>
    <property type="match status" value="1"/>
</dbReference>
<evidence type="ECO:0000256" key="1">
    <source>
        <dbReference type="ARBA" id="ARBA00004418"/>
    </source>
</evidence>
<dbReference type="PANTHER" id="PTHR30024:SF47">
    <property type="entry name" value="TAURINE-BINDING PERIPLASMIC PROTEIN"/>
    <property type="match status" value="1"/>
</dbReference>
<dbReference type="EMBL" id="CP099489">
    <property type="protein sequence ID" value="USQ79791.1"/>
    <property type="molecule type" value="Genomic_DNA"/>
</dbReference>
<gene>
    <name evidence="6" type="ORF">NF556_19740</name>
</gene>